<proteinExistence type="predicted"/>
<evidence type="ECO:0000256" key="1">
    <source>
        <dbReference type="ARBA" id="ARBA00004141"/>
    </source>
</evidence>
<evidence type="ECO:0000256" key="2">
    <source>
        <dbReference type="ARBA" id="ARBA00022692"/>
    </source>
</evidence>
<reference evidence="6" key="3">
    <citation type="journal article" date="2021" name="PeerJ">
        <title>Extensive microbial diversity within the chicken gut microbiome revealed by metagenomics and culture.</title>
        <authorList>
            <person name="Gilroy R."/>
            <person name="Ravi A."/>
            <person name="Getino M."/>
            <person name="Pursley I."/>
            <person name="Horton D.L."/>
            <person name="Alikhan N.F."/>
            <person name="Baker D."/>
            <person name="Gharbi K."/>
            <person name="Hall N."/>
            <person name="Watson M."/>
            <person name="Adriaenssens E.M."/>
            <person name="Foster-Nyarko E."/>
            <person name="Jarju S."/>
            <person name="Secka A."/>
            <person name="Antonio M."/>
            <person name="Oren A."/>
            <person name="Chaudhuri R.R."/>
            <person name="La Ragione R."/>
            <person name="Hildebrand F."/>
            <person name="Pallen M.J."/>
        </authorList>
    </citation>
    <scope>NUCLEOTIDE SEQUENCE</scope>
    <source>
        <strain evidence="6">CHK174-6876</strain>
    </source>
</reference>
<reference evidence="8" key="1">
    <citation type="submission" date="2016-11" db="EMBL/GenBank/DDBJ databases">
        <authorList>
            <person name="Papadimitriou K."/>
        </authorList>
    </citation>
    <scope>NUCLEOTIDE SEQUENCE [LARGE SCALE GENOMIC DNA]</scope>
    <source>
        <strain evidence="8">ACA-DC 1533</strain>
    </source>
</reference>
<dbReference type="EMBL" id="DYXG01000036">
    <property type="protein sequence ID" value="HJE96839.1"/>
    <property type="molecule type" value="Genomic_DNA"/>
</dbReference>
<dbReference type="GO" id="GO:0016020">
    <property type="term" value="C:membrane"/>
    <property type="evidence" value="ECO:0007669"/>
    <property type="project" value="UniProtKB-SubCell"/>
</dbReference>
<sequence length="170" mass="18865">MLVSLIILLILVMGFRYGFKRGLLQTLLSVVGYVLVLLLSLYLSGPLGEFLTQYMPALDQDPGSTGTFTLLFYRILAFWIIAILGGIILRIVTNTFTSITKLPVISQFNALAGGLAWLIIAYTVVFFGLLLLATSPTSQVQESLENSAIAEKIIKETPIFSRQIFDKWIK</sequence>
<dbReference type="Proteomes" id="UP000707535">
    <property type="component" value="Unassembled WGS sequence"/>
</dbReference>
<evidence type="ECO:0000256" key="5">
    <source>
        <dbReference type="SAM" id="Phobius"/>
    </source>
</evidence>
<dbReference type="EMBL" id="LT630287">
    <property type="protein sequence ID" value="SFV40926.1"/>
    <property type="molecule type" value="Genomic_DNA"/>
</dbReference>
<evidence type="ECO:0000313" key="7">
    <source>
        <dbReference type="EMBL" id="SFV40926.1"/>
    </source>
</evidence>
<dbReference type="KEGG" id="laca:LAC1533_1506"/>
<evidence type="ECO:0000256" key="3">
    <source>
        <dbReference type="ARBA" id="ARBA00022989"/>
    </source>
</evidence>
<evidence type="ECO:0000313" key="6">
    <source>
        <dbReference type="EMBL" id="HJE96839.1"/>
    </source>
</evidence>
<feature type="transmembrane region" description="Helical" evidence="5">
    <location>
        <begin position="71"/>
        <end position="92"/>
    </location>
</feature>
<organism evidence="7 8">
    <name type="scientific">Ligilactobacillus acidipiscis</name>
    <dbReference type="NCBI Taxonomy" id="89059"/>
    <lineage>
        <taxon>Bacteria</taxon>
        <taxon>Bacillati</taxon>
        <taxon>Bacillota</taxon>
        <taxon>Bacilli</taxon>
        <taxon>Lactobacillales</taxon>
        <taxon>Lactobacillaceae</taxon>
        <taxon>Ligilactobacillus</taxon>
    </lineage>
</organism>
<dbReference type="InterPro" id="IPR003825">
    <property type="entry name" value="Colicin-V_CvpA"/>
</dbReference>
<dbReference type="GeneID" id="95349600"/>
<dbReference type="OrthoDB" id="2143375at2"/>
<evidence type="ECO:0000256" key="4">
    <source>
        <dbReference type="ARBA" id="ARBA00023136"/>
    </source>
</evidence>
<dbReference type="RefSeq" id="WP_010499106.1">
    <property type="nucleotide sequence ID" value="NZ_CP113926.1"/>
</dbReference>
<feature type="transmembrane region" description="Helical" evidence="5">
    <location>
        <begin position="112"/>
        <end position="133"/>
    </location>
</feature>
<dbReference type="GO" id="GO:0009403">
    <property type="term" value="P:toxin biosynthetic process"/>
    <property type="evidence" value="ECO:0007669"/>
    <property type="project" value="InterPro"/>
</dbReference>
<protein>
    <submittedName>
        <fullName evidence="6">CvpA family protein</fullName>
    </submittedName>
    <submittedName>
        <fullName evidence="7">Possible colicin V production protein</fullName>
    </submittedName>
</protein>
<accession>A0A1K1KQ26</accession>
<gene>
    <name evidence="6" type="ORF">K8V00_04385</name>
    <name evidence="7" type="ORF">LAC1533_1506</name>
</gene>
<keyword evidence="3 5" id="KW-1133">Transmembrane helix</keyword>
<feature type="transmembrane region" description="Helical" evidence="5">
    <location>
        <begin position="30"/>
        <end position="51"/>
    </location>
</feature>
<keyword evidence="4 5" id="KW-0472">Membrane</keyword>
<keyword evidence="2 5" id="KW-0812">Transmembrane</keyword>
<dbReference type="PANTHER" id="PTHR37306:SF1">
    <property type="entry name" value="COLICIN V PRODUCTION PROTEIN"/>
    <property type="match status" value="1"/>
</dbReference>
<dbReference type="AlphaFoldDB" id="A0A1K1KQ26"/>
<reference evidence="7" key="2">
    <citation type="submission" date="2016-11" db="EMBL/GenBank/DDBJ databases">
        <authorList>
            <person name="Jaros S."/>
            <person name="Januszkiewicz K."/>
            <person name="Wedrychowicz H."/>
        </authorList>
    </citation>
    <scope>NUCLEOTIDE SEQUENCE [LARGE SCALE GENOMIC DNA]</scope>
    <source>
        <strain evidence="7">ACA-DC 1533</strain>
    </source>
</reference>
<dbReference type="Proteomes" id="UP000190935">
    <property type="component" value="Chromosome I"/>
</dbReference>
<reference evidence="6" key="4">
    <citation type="submission" date="2021-09" db="EMBL/GenBank/DDBJ databases">
        <authorList>
            <person name="Gilroy R."/>
        </authorList>
    </citation>
    <scope>NUCLEOTIDE SEQUENCE</scope>
    <source>
        <strain evidence="6">CHK174-6876</strain>
    </source>
</reference>
<evidence type="ECO:0000313" key="8">
    <source>
        <dbReference type="Proteomes" id="UP000190935"/>
    </source>
</evidence>
<dbReference type="Pfam" id="PF02674">
    <property type="entry name" value="Colicin_V"/>
    <property type="match status" value="1"/>
</dbReference>
<name>A0A1K1KQ26_9LACO</name>
<comment type="subcellular location">
    <subcellularLocation>
        <location evidence="1">Membrane</location>
        <topology evidence="1">Multi-pass membrane protein</topology>
    </subcellularLocation>
</comment>
<dbReference type="PANTHER" id="PTHR37306">
    <property type="entry name" value="COLICIN V PRODUCTION PROTEIN"/>
    <property type="match status" value="1"/>
</dbReference>